<dbReference type="PANTHER" id="PTHR46437:SF1">
    <property type="entry name" value="MORN REPEAT-CONTAINING PROTEIN 5"/>
    <property type="match status" value="1"/>
</dbReference>
<reference evidence="7" key="1">
    <citation type="journal article" date="2023" name="Insect Mol. Biol.">
        <title>Genome sequencing provides insights into the evolution of gene families encoding plant cell wall-degrading enzymes in longhorned beetles.</title>
        <authorList>
            <person name="Shin N.R."/>
            <person name="Okamura Y."/>
            <person name="Kirsch R."/>
            <person name="Pauchet Y."/>
        </authorList>
    </citation>
    <scope>NUCLEOTIDE SEQUENCE</scope>
    <source>
        <strain evidence="7">MMC_N1</strain>
    </source>
</reference>
<comment type="subcellular location">
    <subcellularLocation>
        <location evidence="1">Cell projection</location>
        <location evidence="1">Cilium</location>
        <location evidence="1">Flagellum</location>
    </subcellularLocation>
</comment>
<proteinExistence type="predicted"/>
<dbReference type="SUPFAM" id="SSF82185">
    <property type="entry name" value="Histone H3 K4-specific methyltransferase SET7/9 N-terminal domain"/>
    <property type="match status" value="1"/>
</dbReference>
<evidence type="ECO:0000256" key="6">
    <source>
        <dbReference type="ARBA" id="ARBA00023273"/>
    </source>
</evidence>
<accession>A0ABQ9J6Z9</accession>
<keyword evidence="5" id="KW-0969">Cilium</keyword>
<dbReference type="InterPro" id="IPR003409">
    <property type="entry name" value="MORN"/>
</dbReference>
<dbReference type="InterPro" id="IPR042814">
    <property type="entry name" value="Morn5"/>
</dbReference>
<comment type="caution">
    <text evidence="7">The sequence shown here is derived from an EMBL/GenBank/DDBJ whole genome shotgun (WGS) entry which is preliminary data.</text>
</comment>
<keyword evidence="6" id="KW-0966">Cell projection</keyword>
<evidence type="ECO:0000313" key="7">
    <source>
        <dbReference type="EMBL" id="KAJ8973502.1"/>
    </source>
</evidence>
<dbReference type="PANTHER" id="PTHR46437">
    <property type="entry name" value="MORN REPEAT-CONTAINING PROTEIN 5"/>
    <property type="match status" value="1"/>
</dbReference>
<dbReference type="Pfam" id="PF02493">
    <property type="entry name" value="MORN"/>
    <property type="match status" value="1"/>
</dbReference>
<organism evidence="7 8">
    <name type="scientific">Molorchus minor</name>
    <dbReference type="NCBI Taxonomy" id="1323400"/>
    <lineage>
        <taxon>Eukaryota</taxon>
        <taxon>Metazoa</taxon>
        <taxon>Ecdysozoa</taxon>
        <taxon>Arthropoda</taxon>
        <taxon>Hexapoda</taxon>
        <taxon>Insecta</taxon>
        <taxon>Pterygota</taxon>
        <taxon>Neoptera</taxon>
        <taxon>Endopterygota</taxon>
        <taxon>Coleoptera</taxon>
        <taxon>Polyphaga</taxon>
        <taxon>Cucujiformia</taxon>
        <taxon>Chrysomeloidea</taxon>
        <taxon>Cerambycidae</taxon>
        <taxon>Lamiinae</taxon>
        <taxon>Monochamini</taxon>
        <taxon>Molorchus</taxon>
    </lineage>
</organism>
<evidence type="ECO:0000256" key="2">
    <source>
        <dbReference type="ARBA" id="ARBA00016322"/>
    </source>
</evidence>
<evidence type="ECO:0000256" key="4">
    <source>
        <dbReference type="ARBA" id="ARBA00022846"/>
    </source>
</evidence>
<keyword evidence="8" id="KW-1185">Reference proteome</keyword>
<protein>
    <recommendedName>
        <fullName evidence="2">MORN repeat-containing protein 5</fullName>
    </recommendedName>
</protein>
<dbReference type="Gene3D" id="2.20.110.10">
    <property type="entry name" value="Histone H3 K4-specific methyltransferase SET7/9 N-terminal domain"/>
    <property type="match status" value="1"/>
</dbReference>
<keyword evidence="4" id="KW-0282">Flagellum</keyword>
<keyword evidence="3" id="KW-0677">Repeat</keyword>
<gene>
    <name evidence="7" type="ORF">NQ317_019611</name>
</gene>
<sequence>MKPHSKLHRSDTDCISINFTLIYTPKSIFSAHFSDPKTPKSSGRSKRRERKLTYDWHREIKLNSVLLPPLYRIKGDLATKRHPGYKQTFRDIKEFCTGSTYEGNYNALGFAGVGEYIYPHGVIYNGYFKDGQFHGKGTLTYPMGQQIDGIWKKGRLVSFTFRFADGLEYSSPWKYCQQPNRWYIY</sequence>
<evidence type="ECO:0000313" key="8">
    <source>
        <dbReference type="Proteomes" id="UP001162164"/>
    </source>
</evidence>
<dbReference type="EMBL" id="JAPWTJ010001162">
    <property type="protein sequence ID" value="KAJ8973502.1"/>
    <property type="molecule type" value="Genomic_DNA"/>
</dbReference>
<evidence type="ECO:0000256" key="5">
    <source>
        <dbReference type="ARBA" id="ARBA00023069"/>
    </source>
</evidence>
<evidence type="ECO:0000256" key="3">
    <source>
        <dbReference type="ARBA" id="ARBA00022737"/>
    </source>
</evidence>
<dbReference type="Proteomes" id="UP001162164">
    <property type="component" value="Unassembled WGS sequence"/>
</dbReference>
<evidence type="ECO:0000256" key="1">
    <source>
        <dbReference type="ARBA" id="ARBA00004230"/>
    </source>
</evidence>
<name>A0ABQ9J6Z9_9CUCU</name>